<dbReference type="Pfam" id="PF05063">
    <property type="entry name" value="MT-A70"/>
    <property type="match status" value="1"/>
</dbReference>
<dbReference type="PROSITE" id="PS51143">
    <property type="entry name" value="MT_A70"/>
    <property type="match status" value="1"/>
</dbReference>
<protein>
    <submittedName>
        <fullName evidence="4">Uncharacterized protein</fullName>
    </submittedName>
</protein>
<proteinExistence type="predicted"/>
<dbReference type="InterPro" id="IPR029063">
    <property type="entry name" value="SAM-dependent_MTases_sf"/>
</dbReference>
<evidence type="ECO:0000256" key="2">
    <source>
        <dbReference type="ARBA" id="ARBA00022679"/>
    </source>
</evidence>
<dbReference type="Gene3D" id="3.40.50.150">
    <property type="entry name" value="Vaccinia Virus protein VP39"/>
    <property type="match status" value="1"/>
</dbReference>
<dbReference type="SUPFAM" id="SSF53335">
    <property type="entry name" value="S-adenosyl-L-methionine-dependent methyltransferases"/>
    <property type="match status" value="1"/>
</dbReference>
<dbReference type="EMBL" id="LAZR01003863">
    <property type="protein sequence ID" value="KKN13995.1"/>
    <property type="molecule type" value="Genomic_DNA"/>
</dbReference>
<comment type="caution">
    <text evidence="4">The sequence shown here is derived from an EMBL/GenBank/DDBJ whole genome shotgun (WGS) entry which is preliminary data.</text>
</comment>
<dbReference type="SUPFAM" id="SSF110849">
    <property type="entry name" value="ParB/Sulfiredoxin"/>
    <property type="match status" value="1"/>
</dbReference>
<keyword evidence="2" id="KW-0808">Transferase</keyword>
<dbReference type="InterPro" id="IPR036086">
    <property type="entry name" value="ParB/Sulfiredoxin_sf"/>
</dbReference>
<name>A0A0F9N361_9ZZZZ</name>
<evidence type="ECO:0000313" key="4">
    <source>
        <dbReference type="EMBL" id="KKN13995.1"/>
    </source>
</evidence>
<keyword evidence="3" id="KW-0949">S-adenosyl-L-methionine</keyword>
<dbReference type="PANTHER" id="PTHR12829:SF7">
    <property type="entry name" value="N6-ADENOSINE-METHYLTRANSFERASE CATALYTIC SUBUNIT"/>
    <property type="match status" value="1"/>
</dbReference>
<dbReference type="PANTHER" id="PTHR12829">
    <property type="entry name" value="N6-ADENOSINE-METHYLTRANSFERASE"/>
    <property type="match status" value="1"/>
</dbReference>
<dbReference type="GO" id="GO:0001734">
    <property type="term" value="F:mRNA m(6)A methyltransferase activity"/>
    <property type="evidence" value="ECO:0007669"/>
    <property type="project" value="UniProtKB-ARBA"/>
</dbReference>
<dbReference type="Gene3D" id="3.90.1530.10">
    <property type="entry name" value="Conserved hypothetical protein from pyrococcus furiosus pfu- 392566-001, ParB domain"/>
    <property type="match status" value="1"/>
</dbReference>
<evidence type="ECO:0000256" key="3">
    <source>
        <dbReference type="ARBA" id="ARBA00022691"/>
    </source>
</evidence>
<reference evidence="4" key="1">
    <citation type="journal article" date="2015" name="Nature">
        <title>Complex archaea that bridge the gap between prokaryotes and eukaryotes.</title>
        <authorList>
            <person name="Spang A."/>
            <person name="Saw J.H."/>
            <person name="Jorgensen S.L."/>
            <person name="Zaremba-Niedzwiedzka K."/>
            <person name="Martijn J."/>
            <person name="Lind A.E."/>
            <person name="van Eijk R."/>
            <person name="Schleper C."/>
            <person name="Guy L."/>
            <person name="Ettema T.J."/>
        </authorList>
    </citation>
    <scope>NUCLEOTIDE SEQUENCE</scope>
</reference>
<sequence length="334" mass="39024">MKTHNLASIFPMMNEKEFKELKEDIKQNGLIDTIITFEEKILDGRNRYNACKELGVEPKFKEYKGSNPLQFIISTNLKRRHLNESQKAIIGERIAELPSGVHGTLISVPTQEQTARMLNIGVRAIQSAREIRKKKPEEIIHIESGKKKIGKVIREIKLEEQKKDIEKVKEITGEYNIIVVDPPWSYGDDYDEETNRGTTPYPTMSLNEIRNIKLPTKKDCILWLWTTNTFIEEALELINVWGFKKKSIVTWDKKIMGMGRWLRSQTEHCILATKGKPYFNNKKWTTLISEKRTTHSTKPEIFYKMVEEICAGRKLDYFARKKRKGWDIYGDEVK</sequence>
<dbReference type="GO" id="GO:0032259">
    <property type="term" value="P:methylation"/>
    <property type="evidence" value="ECO:0007669"/>
    <property type="project" value="UniProtKB-KW"/>
</dbReference>
<gene>
    <name evidence="4" type="ORF">LCGC14_1000720</name>
</gene>
<evidence type="ECO:0000256" key="1">
    <source>
        <dbReference type="ARBA" id="ARBA00022603"/>
    </source>
</evidence>
<organism evidence="4">
    <name type="scientific">marine sediment metagenome</name>
    <dbReference type="NCBI Taxonomy" id="412755"/>
    <lineage>
        <taxon>unclassified sequences</taxon>
        <taxon>metagenomes</taxon>
        <taxon>ecological metagenomes</taxon>
    </lineage>
</organism>
<dbReference type="InterPro" id="IPR007757">
    <property type="entry name" value="MT-A70-like"/>
</dbReference>
<dbReference type="AlphaFoldDB" id="A0A0F9N361"/>
<keyword evidence="1" id="KW-0489">Methyltransferase</keyword>
<accession>A0A0F9N361</accession>